<reference evidence="3" key="1">
    <citation type="submission" date="2017-03" db="EMBL/GenBank/DDBJ databases">
        <title>Phytopthora megakarya and P. palmivora, two closely related causual agents of cacao black pod achieved similar genome size and gene model numbers by different mechanisms.</title>
        <authorList>
            <person name="Ali S."/>
            <person name="Shao J."/>
            <person name="Larry D.J."/>
            <person name="Kronmiller B."/>
            <person name="Shen D."/>
            <person name="Strem M.D."/>
            <person name="Melnick R.L."/>
            <person name="Guiltinan M.J."/>
            <person name="Tyler B.M."/>
            <person name="Meinhardt L.W."/>
            <person name="Bailey B.A."/>
        </authorList>
    </citation>
    <scope>NUCLEOTIDE SEQUENCE [LARGE SCALE GENOMIC DNA]</scope>
    <source>
        <strain evidence="3">zdho120</strain>
    </source>
</reference>
<name>A0A225VWI2_9STRA</name>
<dbReference type="Proteomes" id="UP000198211">
    <property type="component" value="Unassembled WGS sequence"/>
</dbReference>
<sequence>MESLGLDEMARLADQVADDGDIQDFIFTPREASRFDGDLDEAVKSVESQREMASTCSRSTVATRLWSDVRSPKGDRGKHHAETTIGCS</sequence>
<evidence type="ECO:0000256" key="1">
    <source>
        <dbReference type="SAM" id="MobiDB-lite"/>
    </source>
</evidence>
<proteinExistence type="predicted"/>
<evidence type="ECO:0000313" key="2">
    <source>
        <dbReference type="EMBL" id="OWZ09695.1"/>
    </source>
</evidence>
<organism evidence="2 3">
    <name type="scientific">Phytophthora megakarya</name>
    <dbReference type="NCBI Taxonomy" id="4795"/>
    <lineage>
        <taxon>Eukaryota</taxon>
        <taxon>Sar</taxon>
        <taxon>Stramenopiles</taxon>
        <taxon>Oomycota</taxon>
        <taxon>Peronosporomycetes</taxon>
        <taxon>Peronosporales</taxon>
        <taxon>Peronosporaceae</taxon>
        <taxon>Phytophthora</taxon>
    </lineage>
</organism>
<dbReference type="AlphaFoldDB" id="A0A225VWI2"/>
<protein>
    <submittedName>
        <fullName evidence="2">Uncharacterized protein</fullName>
    </submittedName>
</protein>
<evidence type="ECO:0000313" key="3">
    <source>
        <dbReference type="Proteomes" id="UP000198211"/>
    </source>
</evidence>
<dbReference type="OrthoDB" id="129630at2759"/>
<feature type="region of interest" description="Disordered" evidence="1">
    <location>
        <begin position="69"/>
        <end position="88"/>
    </location>
</feature>
<dbReference type="EMBL" id="NBNE01002692">
    <property type="protein sequence ID" value="OWZ09695.1"/>
    <property type="molecule type" value="Genomic_DNA"/>
</dbReference>
<gene>
    <name evidence="2" type="ORF">PHMEG_00017565</name>
</gene>
<keyword evidence="3" id="KW-1185">Reference proteome</keyword>
<comment type="caution">
    <text evidence="2">The sequence shown here is derived from an EMBL/GenBank/DDBJ whole genome shotgun (WGS) entry which is preliminary data.</text>
</comment>
<accession>A0A225VWI2</accession>